<protein>
    <submittedName>
        <fullName evidence="2">CpaD family pilus assembly protein</fullName>
    </submittedName>
</protein>
<dbReference type="EMBL" id="CP061035">
    <property type="protein sequence ID" value="QQV78164.1"/>
    <property type="molecule type" value="Genomic_DNA"/>
</dbReference>
<dbReference type="RefSeq" id="WP_202095095.1">
    <property type="nucleotide sequence ID" value="NZ_CP061035.1"/>
</dbReference>
<evidence type="ECO:0000256" key="1">
    <source>
        <dbReference type="SAM" id="SignalP"/>
    </source>
</evidence>
<accession>A0A974NW78</accession>
<reference evidence="3" key="1">
    <citation type="submission" date="2020-09" db="EMBL/GenBank/DDBJ databases">
        <title>Sphingomonas sp., a new species isolated from pork steak.</title>
        <authorList>
            <person name="Heidler von Heilborn D."/>
        </authorList>
    </citation>
    <scope>NUCLEOTIDE SEQUENCE [LARGE SCALE GENOMIC DNA]</scope>
</reference>
<proteinExistence type="predicted"/>
<organism evidence="2 3">
    <name type="scientific">Sphingomonas aliaeris</name>
    <dbReference type="NCBI Taxonomy" id="2759526"/>
    <lineage>
        <taxon>Bacteria</taxon>
        <taxon>Pseudomonadati</taxon>
        <taxon>Pseudomonadota</taxon>
        <taxon>Alphaproteobacteria</taxon>
        <taxon>Sphingomonadales</taxon>
        <taxon>Sphingomonadaceae</taxon>
        <taxon>Sphingomonas</taxon>
    </lineage>
</organism>
<feature type="chain" id="PRO_5037953099" evidence="1">
    <location>
        <begin position="24"/>
        <end position="204"/>
    </location>
</feature>
<keyword evidence="1" id="KW-0732">Signal</keyword>
<dbReference type="Pfam" id="PF09476">
    <property type="entry name" value="Pilus_CpaD"/>
    <property type="match status" value="1"/>
</dbReference>
<dbReference type="AlphaFoldDB" id="A0A974NW78"/>
<dbReference type="InterPro" id="IPR019027">
    <property type="entry name" value="Pilus_biogenesis_CpaD-related"/>
</dbReference>
<dbReference type="KEGG" id="sari:H5J25_05470"/>
<evidence type="ECO:0000313" key="3">
    <source>
        <dbReference type="Proteomes" id="UP000595894"/>
    </source>
</evidence>
<sequence length="204" mass="20981">MISPKSKRSILIASALAPALLLGACGTPNRGLETVHQPVVARTDYVFDVGSAGNRLAPGEAQRLAGWMAGLRLGYGDRVSVDDPSGPGSGVRDDVQTQLARYGLLVSETAPPTNAPIAPGMIRVVVSRMKATVPGCPDFSRVSGIEYEGNMSSNQGCATNANFAAMVANPADLVLGQVGADSPDTAVATKAVDSYRKATPKGGK</sequence>
<keyword evidence="3" id="KW-1185">Reference proteome</keyword>
<evidence type="ECO:0000313" key="2">
    <source>
        <dbReference type="EMBL" id="QQV78164.1"/>
    </source>
</evidence>
<dbReference type="PROSITE" id="PS51257">
    <property type="entry name" value="PROKAR_LIPOPROTEIN"/>
    <property type="match status" value="1"/>
</dbReference>
<name>A0A974NW78_9SPHN</name>
<gene>
    <name evidence="2" type="ORF">H5J25_05470</name>
</gene>
<feature type="signal peptide" evidence="1">
    <location>
        <begin position="1"/>
        <end position="23"/>
    </location>
</feature>
<dbReference type="Proteomes" id="UP000595894">
    <property type="component" value="Chromosome"/>
</dbReference>